<accession>A0A5C6C0V0</accession>
<organism evidence="2 3">
    <name type="scientific">Novipirellula galeiformis</name>
    <dbReference type="NCBI Taxonomy" id="2528004"/>
    <lineage>
        <taxon>Bacteria</taxon>
        <taxon>Pseudomonadati</taxon>
        <taxon>Planctomycetota</taxon>
        <taxon>Planctomycetia</taxon>
        <taxon>Pirellulales</taxon>
        <taxon>Pirellulaceae</taxon>
        <taxon>Novipirellula</taxon>
    </lineage>
</organism>
<comment type="caution">
    <text evidence="2">The sequence shown here is derived from an EMBL/GenBank/DDBJ whole genome shotgun (WGS) entry which is preliminary data.</text>
</comment>
<dbReference type="Proteomes" id="UP000316304">
    <property type="component" value="Unassembled WGS sequence"/>
</dbReference>
<name>A0A5C6C0V0_9BACT</name>
<proteinExistence type="predicted"/>
<sequence length="304" mass="33955">MTPRTQWLMIAGLAVMALYFGDAFYRGWIEQPSQQLNAQYDALSSSIRDTKDEQGIAQKMGKRLTTYAARALPYDPQLARSLYQEWLLTLVDKHELRSASVDAAQPVVIELRSRTKKGKRHTIGHRIAYSLRGQASLAKFAEFMTEFREAGHLHKVRSLALNPTGKEGTLDINLAIEVLSLEASPNKDQLSDWQLAVDARPPRSVSDELVKRNLFARGFAKALYDIELKAITFDRLGTAQAWFRVDGRGTTKTVSLGQQVPIALHDISVVEIQSNKVLVNVNQQPHWISLGQSIGQVCSVPTES</sequence>
<dbReference type="RefSeq" id="WP_146597376.1">
    <property type="nucleotide sequence ID" value="NZ_SJPT01000015.1"/>
</dbReference>
<evidence type="ECO:0000313" key="2">
    <source>
        <dbReference type="EMBL" id="TWU17136.1"/>
    </source>
</evidence>
<keyword evidence="1" id="KW-0472">Membrane</keyword>
<dbReference type="EMBL" id="SJPT01000015">
    <property type="protein sequence ID" value="TWU17136.1"/>
    <property type="molecule type" value="Genomic_DNA"/>
</dbReference>
<dbReference type="AlphaFoldDB" id="A0A5C6C0V0"/>
<evidence type="ECO:0000313" key="3">
    <source>
        <dbReference type="Proteomes" id="UP000316304"/>
    </source>
</evidence>
<gene>
    <name evidence="2" type="ORF">Pla52o_54750</name>
</gene>
<keyword evidence="1" id="KW-0812">Transmembrane</keyword>
<keyword evidence="1" id="KW-1133">Transmembrane helix</keyword>
<dbReference type="OrthoDB" id="274553at2"/>
<reference evidence="2 3" key="1">
    <citation type="submission" date="2019-02" db="EMBL/GenBank/DDBJ databases">
        <title>Deep-cultivation of Planctomycetes and their phenomic and genomic characterization uncovers novel biology.</title>
        <authorList>
            <person name="Wiegand S."/>
            <person name="Jogler M."/>
            <person name="Boedeker C."/>
            <person name="Pinto D."/>
            <person name="Vollmers J."/>
            <person name="Rivas-Marin E."/>
            <person name="Kohn T."/>
            <person name="Peeters S.H."/>
            <person name="Heuer A."/>
            <person name="Rast P."/>
            <person name="Oberbeckmann S."/>
            <person name="Bunk B."/>
            <person name="Jeske O."/>
            <person name="Meyerdierks A."/>
            <person name="Storesund J.E."/>
            <person name="Kallscheuer N."/>
            <person name="Luecker S."/>
            <person name="Lage O.M."/>
            <person name="Pohl T."/>
            <person name="Merkel B.J."/>
            <person name="Hornburger P."/>
            <person name="Mueller R.-W."/>
            <person name="Bruemmer F."/>
            <person name="Labrenz M."/>
            <person name="Spormann A.M."/>
            <person name="Op Den Camp H."/>
            <person name="Overmann J."/>
            <person name="Amann R."/>
            <person name="Jetten M.S.M."/>
            <person name="Mascher T."/>
            <person name="Medema M.H."/>
            <person name="Devos D.P."/>
            <person name="Kaster A.-K."/>
            <person name="Ovreas L."/>
            <person name="Rohde M."/>
            <person name="Galperin M.Y."/>
            <person name="Jogler C."/>
        </authorList>
    </citation>
    <scope>NUCLEOTIDE SEQUENCE [LARGE SCALE GENOMIC DNA]</scope>
    <source>
        <strain evidence="2 3">Pla52o</strain>
    </source>
</reference>
<feature type="transmembrane region" description="Helical" evidence="1">
    <location>
        <begin position="6"/>
        <end position="25"/>
    </location>
</feature>
<evidence type="ECO:0000256" key="1">
    <source>
        <dbReference type="SAM" id="Phobius"/>
    </source>
</evidence>
<protein>
    <submittedName>
        <fullName evidence="2">Uncharacterized protein</fullName>
    </submittedName>
</protein>
<keyword evidence="3" id="KW-1185">Reference proteome</keyword>